<evidence type="ECO:0000256" key="5">
    <source>
        <dbReference type="ARBA" id="ARBA00023098"/>
    </source>
</evidence>
<evidence type="ECO:0000313" key="10">
    <source>
        <dbReference type="Proteomes" id="UP000257039"/>
    </source>
</evidence>
<gene>
    <name evidence="9" type="ORF">B9G39_21930</name>
</gene>
<dbReference type="PANTHER" id="PTHR21624:SF1">
    <property type="entry name" value="ALKYLGLYCEROL MONOOXYGENASE"/>
    <property type="match status" value="1"/>
</dbReference>
<keyword evidence="2 7" id="KW-0812">Transmembrane</keyword>
<name>A0A4P9VTA1_9GAMM</name>
<dbReference type="EMBL" id="NDXW01000001">
    <property type="protein sequence ID" value="RDH45897.1"/>
    <property type="molecule type" value="Genomic_DNA"/>
</dbReference>
<feature type="transmembrane region" description="Helical" evidence="7">
    <location>
        <begin position="46"/>
        <end position="73"/>
    </location>
</feature>
<evidence type="ECO:0000259" key="8">
    <source>
        <dbReference type="Pfam" id="PF04116"/>
    </source>
</evidence>
<dbReference type="GO" id="GO:0012505">
    <property type="term" value="C:endomembrane system"/>
    <property type="evidence" value="ECO:0007669"/>
    <property type="project" value="UniProtKB-SubCell"/>
</dbReference>
<evidence type="ECO:0000256" key="1">
    <source>
        <dbReference type="ARBA" id="ARBA00004127"/>
    </source>
</evidence>
<keyword evidence="10" id="KW-1185">Reference proteome</keyword>
<keyword evidence="5" id="KW-0443">Lipid metabolism</keyword>
<feature type="transmembrane region" description="Helical" evidence="7">
    <location>
        <begin position="372"/>
        <end position="388"/>
    </location>
</feature>
<feature type="transmembrane region" description="Helical" evidence="7">
    <location>
        <begin position="394"/>
        <end position="412"/>
    </location>
</feature>
<feature type="transmembrane region" description="Helical" evidence="7">
    <location>
        <begin position="14"/>
        <end position="34"/>
    </location>
</feature>
<organism evidence="9 10">
    <name type="scientific">Zooshikella ganghwensis</name>
    <dbReference type="NCBI Taxonomy" id="202772"/>
    <lineage>
        <taxon>Bacteria</taxon>
        <taxon>Pseudomonadati</taxon>
        <taxon>Pseudomonadota</taxon>
        <taxon>Gammaproteobacteria</taxon>
        <taxon>Oceanospirillales</taxon>
        <taxon>Zooshikellaceae</taxon>
        <taxon>Zooshikella</taxon>
    </lineage>
</organism>
<dbReference type="InterPro" id="IPR051689">
    <property type="entry name" value="Sterol_desaturase/TMEM195"/>
</dbReference>
<dbReference type="AlphaFoldDB" id="A0A4P9VTA1"/>
<dbReference type="PANTHER" id="PTHR21624">
    <property type="entry name" value="STEROL DESATURASE-RELATED PROTEIN"/>
    <property type="match status" value="1"/>
</dbReference>
<feature type="transmembrane region" description="Helical" evidence="7">
    <location>
        <begin position="315"/>
        <end position="333"/>
    </location>
</feature>
<dbReference type="Pfam" id="PF04116">
    <property type="entry name" value="FA_hydroxylase"/>
    <property type="match status" value="1"/>
</dbReference>
<feature type="transmembrane region" description="Helical" evidence="7">
    <location>
        <begin position="147"/>
        <end position="174"/>
    </location>
</feature>
<keyword evidence="6 7" id="KW-0472">Membrane</keyword>
<evidence type="ECO:0000256" key="4">
    <source>
        <dbReference type="ARBA" id="ARBA00023002"/>
    </source>
</evidence>
<dbReference type="GO" id="GO:0008610">
    <property type="term" value="P:lipid biosynthetic process"/>
    <property type="evidence" value="ECO:0007669"/>
    <property type="project" value="InterPro"/>
</dbReference>
<evidence type="ECO:0000256" key="6">
    <source>
        <dbReference type="ARBA" id="ARBA00023136"/>
    </source>
</evidence>
<dbReference type="Proteomes" id="UP000257039">
    <property type="component" value="Unassembled WGS sequence"/>
</dbReference>
<proteinExistence type="predicted"/>
<accession>A0A4P9VTA1</accession>
<dbReference type="GO" id="GO:0050479">
    <property type="term" value="F:glyceryl-ether monooxygenase activity"/>
    <property type="evidence" value="ECO:0007669"/>
    <property type="project" value="TreeGrafter"/>
</dbReference>
<dbReference type="GO" id="GO:0006643">
    <property type="term" value="P:membrane lipid metabolic process"/>
    <property type="evidence" value="ECO:0007669"/>
    <property type="project" value="TreeGrafter"/>
</dbReference>
<dbReference type="GO" id="GO:0016020">
    <property type="term" value="C:membrane"/>
    <property type="evidence" value="ECO:0007669"/>
    <property type="project" value="GOC"/>
</dbReference>
<feature type="domain" description="Fatty acid hydroxylase" evidence="8">
    <location>
        <begin position="90"/>
        <end position="223"/>
    </location>
</feature>
<feature type="transmembrane region" description="Helical" evidence="7">
    <location>
        <begin position="339"/>
        <end position="360"/>
    </location>
</feature>
<sequence length="430" mass="49553">MEAITMSTDFSEQLLFTLPLYLGPLFIFALIDFVRSTRGYRVNDTLTNATIALGNLGFTFILVAGIIAMYNYLYSNFSLFTLDQTSVTTWLIAFIFYDFCFYWNHRVHHAIGIFWVDHIVHHTAENFNFGVSIRNSYFMEVTMWLTFIPMALAGISIEVFLAVSYTQMTWAFLIHHKKLKHTPRLDKVFNTPSLHRVHHARNTKYIDKNFGGIFIIWDRLFGTYQTESESVPVTYGVRESIQSFSPLMINIQYLKVIIKKFTHSKTLIDKLKSIFYSPGWLPAGLTKTECLGKIADIPCKDFKPKNSPLTATMKLSCILRFIVILVVFTYLMWNFYDLPWLQTTALSFLFFWLCHYNGIVFDGVKIIWKSEVLSQFLIILSGITGLGYTSVNIVSAAIIFTSFVSFICYTLHHSPPSHSKKNRLLSALTE</sequence>
<protein>
    <submittedName>
        <fullName evidence="9">Sterol desaturase family protein</fullName>
    </submittedName>
</protein>
<reference evidence="9 10" key="1">
    <citation type="submission" date="2017-04" db="EMBL/GenBank/DDBJ databases">
        <title>Draft genome sequence of Zooshikella ganghwensis VG4 isolated from Red Sea sediments.</title>
        <authorList>
            <person name="Rehman Z."/>
            <person name="Alam I."/>
            <person name="Kamau A."/>
            <person name="Bajic V."/>
            <person name="Leiknes T."/>
        </authorList>
    </citation>
    <scope>NUCLEOTIDE SEQUENCE [LARGE SCALE GENOMIC DNA]</scope>
    <source>
        <strain evidence="9 10">VG4</strain>
    </source>
</reference>
<keyword evidence="4" id="KW-0560">Oxidoreductase</keyword>
<keyword evidence="3 7" id="KW-1133">Transmembrane helix</keyword>
<dbReference type="InterPro" id="IPR006694">
    <property type="entry name" value="Fatty_acid_hydroxylase"/>
</dbReference>
<evidence type="ECO:0000256" key="2">
    <source>
        <dbReference type="ARBA" id="ARBA00022692"/>
    </source>
</evidence>
<evidence type="ECO:0000256" key="3">
    <source>
        <dbReference type="ARBA" id="ARBA00022989"/>
    </source>
</evidence>
<evidence type="ECO:0000313" key="9">
    <source>
        <dbReference type="EMBL" id="RDH45897.1"/>
    </source>
</evidence>
<evidence type="ECO:0000256" key="7">
    <source>
        <dbReference type="SAM" id="Phobius"/>
    </source>
</evidence>
<dbReference type="GO" id="GO:0005506">
    <property type="term" value="F:iron ion binding"/>
    <property type="evidence" value="ECO:0007669"/>
    <property type="project" value="InterPro"/>
</dbReference>
<comment type="caution">
    <text evidence="9">The sequence shown here is derived from an EMBL/GenBank/DDBJ whole genome shotgun (WGS) entry which is preliminary data.</text>
</comment>
<comment type="subcellular location">
    <subcellularLocation>
        <location evidence="1">Endomembrane system</location>
        <topology evidence="1">Multi-pass membrane protein</topology>
    </subcellularLocation>
</comment>
<dbReference type="RefSeq" id="WP_094788782.1">
    <property type="nucleotide sequence ID" value="NZ_NDXW01000001.1"/>
</dbReference>